<evidence type="ECO:0000313" key="2">
    <source>
        <dbReference type="EMBL" id="BAZ02380.1"/>
    </source>
</evidence>
<dbReference type="Pfam" id="PF19744">
    <property type="entry name" value="DUF6232"/>
    <property type="match status" value="1"/>
</dbReference>
<feature type="transmembrane region" description="Helical" evidence="1">
    <location>
        <begin position="62"/>
        <end position="95"/>
    </location>
</feature>
<dbReference type="AlphaFoldDB" id="A0A1Z4N9K1"/>
<sequence length="188" mass="20841">MTLNQFLQDETIDTTEEINTNILKIRGKTLVFGNVIYQIHNIASIGLVSNITTHTKPMPKLYIALPIIGIFLFFIASEVTRILGCLIIVLAIWLIKRHNASKTTIDGKYGMTIYTNAGTKKIFRSRSEEFVKKVILTLYSVMNSDELKAITFNFETLDVSTDNSIKIGTNIGSSVISGHVVGDVASQV</sequence>
<evidence type="ECO:0000256" key="1">
    <source>
        <dbReference type="SAM" id="Phobius"/>
    </source>
</evidence>
<keyword evidence="1" id="KW-0472">Membrane</keyword>
<gene>
    <name evidence="2" type="ORF">NIES37_63920</name>
</gene>
<dbReference type="RefSeq" id="WP_096582567.1">
    <property type="nucleotide sequence ID" value="NZ_CAWNJS010000001.1"/>
</dbReference>
<keyword evidence="3" id="KW-1185">Reference proteome</keyword>
<dbReference type="KEGG" id="ttq:NIES37_63920"/>
<dbReference type="EMBL" id="AP018248">
    <property type="protein sequence ID" value="BAZ02380.1"/>
    <property type="molecule type" value="Genomic_DNA"/>
</dbReference>
<dbReference type="InterPro" id="IPR045629">
    <property type="entry name" value="DUF6232"/>
</dbReference>
<accession>A0A1Z4N9K1</accession>
<evidence type="ECO:0000313" key="3">
    <source>
        <dbReference type="Proteomes" id="UP000218785"/>
    </source>
</evidence>
<protein>
    <submittedName>
        <fullName evidence="2">Uncharacterized protein</fullName>
    </submittedName>
</protein>
<keyword evidence="1" id="KW-0812">Transmembrane</keyword>
<proteinExistence type="predicted"/>
<keyword evidence="1" id="KW-1133">Transmembrane helix</keyword>
<organism evidence="2 3">
    <name type="scientific">Tolypothrix tenuis PCC 7101</name>
    <dbReference type="NCBI Taxonomy" id="231146"/>
    <lineage>
        <taxon>Bacteria</taxon>
        <taxon>Bacillati</taxon>
        <taxon>Cyanobacteriota</taxon>
        <taxon>Cyanophyceae</taxon>
        <taxon>Nostocales</taxon>
        <taxon>Tolypothrichaceae</taxon>
        <taxon>Tolypothrix</taxon>
    </lineage>
</organism>
<dbReference type="Proteomes" id="UP000218785">
    <property type="component" value="Chromosome"/>
</dbReference>
<name>A0A1Z4N9K1_9CYAN</name>
<reference evidence="2 3" key="1">
    <citation type="submission" date="2017-06" db="EMBL/GenBank/DDBJ databases">
        <title>Genome sequencing of cyanobaciteial culture collection at National Institute for Environmental Studies (NIES).</title>
        <authorList>
            <person name="Hirose Y."/>
            <person name="Shimura Y."/>
            <person name="Fujisawa T."/>
            <person name="Nakamura Y."/>
            <person name="Kawachi M."/>
        </authorList>
    </citation>
    <scope>NUCLEOTIDE SEQUENCE [LARGE SCALE GENOMIC DNA]</scope>
    <source>
        <strain evidence="2 3">NIES-37</strain>
    </source>
</reference>